<dbReference type="PANTHER" id="PTHR47396:SF1">
    <property type="entry name" value="ATP-DEPENDENT HELICASE IRC3-RELATED"/>
    <property type="match status" value="1"/>
</dbReference>
<dbReference type="InterPro" id="IPR027417">
    <property type="entry name" value="P-loop_NTPase"/>
</dbReference>
<keyword evidence="2" id="KW-0347">Helicase</keyword>
<comment type="caution">
    <text evidence="2">The sequence shown here is derived from an EMBL/GenBank/DDBJ whole genome shotgun (WGS) entry which is preliminary data.</text>
</comment>
<dbReference type="GO" id="GO:0003677">
    <property type="term" value="F:DNA binding"/>
    <property type="evidence" value="ECO:0007669"/>
    <property type="project" value="InterPro"/>
</dbReference>
<evidence type="ECO:0000313" key="3">
    <source>
        <dbReference type="Proteomes" id="UP001279553"/>
    </source>
</evidence>
<keyword evidence="3" id="KW-1185">Reference proteome</keyword>
<name>A0AAW9DLK5_ACIAO</name>
<keyword evidence="2" id="KW-0547">Nucleotide-binding</keyword>
<protein>
    <submittedName>
        <fullName evidence="2">DEAD/DEAH box helicase family protein</fullName>
    </submittedName>
</protein>
<dbReference type="EMBL" id="JAWXYB010000001">
    <property type="protein sequence ID" value="MDX5929257.1"/>
    <property type="molecule type" value="Genomic_DNA"/>
</dbReference>
<evidence type="ECO:0000259" key="1">
    <source>
        <dbReference type="Pfam" id="PF04851"/>
    </source>
</evidence>
<accession>A0AAW9DLK5</accession>
<evidence type="ECO:0000313" key="2">
    <source>
        <dbReference type="EMBL" id="MDX5929257.1"/>
    </source>
</evidence>
<dbReference type="Pfam" id="PF04851">
    <property type="entry name" value="ResIII"/>
    <property type="match status" value="1"/>
</dbReference>
<dbReference type="RefSeq" id="WP_319612384.1">
    <property type="nucleotide sequence ID" value="NZ_JAWXYB010000001.1"/>
</dbReference>
<dbReference type="GO" id="GO:0004386">
    <property type="term" value="F:helicase activity"/>
    <property type="evidence" value="ECO:0007669"/>
    <property type="project" value="UniProtKB-KW"/>
</dbReference>
<dbReference type="GO" id="GO:0005524">
    <property type="term" value="F:ATP binding"/>
    <property type="evidence" value="ECO:0007669"/>
    <property type="project" value="InterPro"/>
</dbReference>
<sequence>MNRHVNAIAGRLSLRPPQRRSLEILDRISEIVPPKKGGDLAAAVAAIRSEFPTVADFEREFPSLCFALATGVGKTRLMGAFIAYLHLAHGLNNFFVLAPNLTIYNKLITDFTQNTPKYVLKGISEFAISPPVITTGENYERQIASGGNLFPVTINIFNISKINSEVRGGRSPKIRSFKEEIGESYFEYLAGLDDLVLIMDESHRYRASAGIRAINELKPVIGLELTATPFVETSRGPVPFQNVIFDYPLGKAMADGFVKEPAVVTRENFSPIGKSPQSIQQIKLEDGVRLHESVKVELETYARQVGERIVKPFMLVIARDTTHAADLMQLIKSDTFFEGRYKDKVIQVDSSVKEEETIERLLKVEHTDEPTEIVIHVNMLKEGWDVTNLYTIVPLRAANARTLIEQSIGRGLRLPYGKRTGVTAVDRLNIVAHDRFQEIVDEAKKPDSAIRLQQVILSNEQLQQKTVTVVSQPQLASKLGLQSDGAAPSAASGFHEAQSVFNADEQKIAKIAYDVIRKFETQPSRLPSVGHLQRPEVQAALLREVESQYRPAQMELDGISTQPDLAAIVAKTAEMVVQQTIDIPRILVVPKGEVKSGFRPFTLDLVRMRYEAPNETLWAAHLRTGQIDRIGVCAGAIDEQRLEDYVVSGLIDFDDVAYDEHADLLYDLAEQVIRHFLSYLSEEDARKVLRLHQKEIASFVHVQMQKHFWQDTQVAYDVVITRGFTELRSSAYTTAADEAPLDFRISPSDKTKMSRYLFGGFSRCLYPTQKFQSDAERKLAVVLERESLKWFKPAKGQFQLFYRSGIEDLEYQPDFVAETDTRIFMIEPKDKNQMGMQDVIAKRDVAVEWCRRATEHAASFNGKPWNYVLIPHDAIAENMTIAGLAKLYAVGVTPRDRR</sequence>
<dbReference type="Proteomes" id="UP001279553">
    <property type="component" value="Unassembled WGS sequence"/>
</dbReference>
<dbReference type="InterPro" id="IPR006935">
    <property type="entry name" value="Helicase/UvrB_N"/>
</dbReference>
<dbReference type="PANTHER" id="PTHR47396">
    <property type="entry name" value="TYPE I RESTRICTION ENZYME ECOKI R PROTEIN"/>
    <property type="match status" value="1"/>
</dbReference>
<keyword evidence="2" id="KW-0067">ATP-binding</keyword>
<dbReference type="SUPFAM" id="SSF52540">
    <property type="entry name" value="P-loop containing nucleoside triphosphate hydrolases"/>
    <property type="match status" value="2"/>
</dbReference>
<proteinExistence type="predicted"/>
<feature type="domain" description="Helicase/UvrB N-terminal" evidence="1">
    <location>
        <begin position="52"/>
        <end position="230"/>
    </location>
</feature>
<reference evidence="2 3" key="1">
    <citation type="submission" date="2023-11" db="EMBL/GenBank/DDBJ databases">
        <title>MicrobeMod: A computational toolkit for identifying prokaryotic methylation and restriction-modification with nanopore sequencing.</title>
        <authorList>
            <person name="Crits-Christoph A."/>
            <person name="Kang S.C."/>
            <person name="Lee H."/>
            <person name="Ostrov N."/>
        </authorList>
    </citation>
    <scope>NUCLEOTIDE SEQUENCE [LARGE SCALE GENOMIC DNA]</scope>
    <source>
        <strain evidence="2 3">DSMZ 700</strain>
    </source>
</reference>
<dbReference type="GO" id="GO:0016787">
    <property type="term" value="F:hydrolase activity"/>
    <property type="evidence" value="ECO:0007669"/>
    <property type="project" value="InterPro"/>
</dbReference>
<gene>
    <name evidence="2" type="ORF">SIL87_00540</name>
</gene>
<dbReference type="Gene3D" id="3.40.50.300">
    <property type="entry name" value="P-loop containing nucleotide triphosphate hydrolases"/>
    <property type="match status" value="2"/>
</dbReference>
<keyword evidence="2" id="KW-0378">Hydrolase</keyword>
<organism evidence="2 3">
    <name type="scientific">Acidiphilium acidophilum</name>
    <name type="common">Thiobacillus acidophilus</name>
    <dbReference type="NCBI Taxonomy" id="76588"/>
    <lineage>
        <taxon>Bacteria</taxon>
        <taxon>Pseudomonadati</taxon>
        <taxon>Pseudomonadota</taxon>
        <taxon>Alphaproteobacteria</taxon>
        <taxon>Acetobacterales</taxon>
        <taxon>Acidocellaceae</taxon>
        <taxon>Acidiphilium</taxon>
    </lineage>
</organism>
<dbReference type="GO" id="GO:0005829">
    <property type="term" value="C:cytosol"/>
    <property type="evidence" value="ECO:0007669"/>
    <property type="project" value="TreeGrafter"/>
</dbReference>
<dbReference type="InterPro" id="IPR050742">
    <property type="entry name" value="Helicase_Restrict-Modif_Enz"/>
</dbReference>
<dbReference type="AlphaFoldDB" id="A0AAW9DLK5"/>